<name>A0A7E4UWF6_PANRE</name>
<dbReference type="Proteomes" id="UP000492821">
    <property type="component" value="Unassembled WGS sequence"/>
</dbReference>
<evidence type="ECO:0000313" key="4">
    <source>
        <dbReference type="WBParaSite" id="Pan_g1366.t1"/>
    </source>
</evidence>
<dbReference type="PROSITE" id="PS00018">
    <property type="entry name" value="EF_HAND_1"/>
    <property type="match status" value="3"/>
</dbReference>
<dbReference type="InterPro" id="IPR002048">
    <property type="entry name" value="EF_hand_dom"/>
</dbReference>
<dbReference type="Gene3D" id="1.10.238.10">
    <property type="entry name" value="EF-hand"/>
    <property type="match status" value="1"/>
</dbReference>
<dbReference type="GO" id="GO:0005509">
    <property type="term" value="F:calcium ion binding"/>
    <property type="evidence" value="ECO:0007669"/>
    <property type="project" value="InterPro"/>
</dbReference>
<evidence type="ECO:0000259" key="2">
    <source>
        <dbReference type="PROSITE" id="PS50222"/>
    </source>
</evidence>
<evidence type="ECO:0000256" key="1">
    <source>
        <dbReference type="ARBA" id="ARBA00022837"/>
    </source>
</evidence>
<accession>A0A7E4UWF6</accession>
<protein>
    <submittedName>
        <fullName evidence="4">EF-hand domain-containing protein</fullName>
    </submittedName>
</protein>
<keyword evidence="1" id="KW-0106">Calcium</keyword>
<proteinExistence type="predicted"/>
<dbReference type="WBParaSite" id="Pan_g1366.t1">
    <property type="protein sequence ID" value="Pan_g1366.t1"/>
    <property type="gene ID" value="Pan_g1366"/>
</dbReference>
<feature type="domain" description="EF-hand" evidence="2">
    <location>
        <begin position="112"/>
        <end position="147"/>
    </location>
</feature>
<dbReference type="InterPro" id="IPR011992">
    <property type="entry name" value="EF-hand-dom_pair"/>
</dbReference>
<dbReference type="PROSITE" id="PS50222">
    <property type="entry name" value="EF_HAND_2"/>
    <property type="match status" value="1"/>
</dbReference>
<evidence type="ECO:0000313" key="3">
    <source>
        <dbReference type="Proteomes" id="UP000492821"/>
    </source>
</evidence>
<dbReference type="AlphaFoldDB" id="A0A7E4UWF6"/>
<dbReference type="SUPFAM" id="SSF47473">
    <property type="entry name" value="EF-hand"/>
    <property type="match status" value="1"/>
</dbReference>
<reference evidence="3" key="1">
    <citation type="journal article" date="2013" name="Genetics">
        <title>The draft genome and transcriptome of Panagrellus redivivus are shaped by the harsh demands of a free-living lifestyle.</title>
        <authorList>
            <person name="Srinivasan J."/>
            <person name="Dillman A.R."/>
            <person name="Macchietto M.G."/>
            <person name="Heikkinen L."/>
            <person name="Lakso M."/>
            <person name="Fracchia K.M."/>
            <person name="Antoshechkin I."/>
            <person name="Mortazavi A."/>
            <person name="Wong G."/>
            <person name="Sternberg P.W."/>
        </authorList>
    </citation>
    <scope>NUCLEOTIDE SEQUENCE [LARGE SCALE GENOMIC DNA]</scope>
    <source>
        <strain evidence="3">MT8872</strain>
    </source>
</reference>
<reference evidence="4" key="2">
    <citation type="submission" date="2020-10" db="UniProtKB">
        <authorList>
            <consortium name="WormBaseParasite"/>
        </authorList>
    </citation>
    <scope>IDENTIFICATION</scope>
</reference>
<dbReference type="InterPro" id="IPR018247">
    <property type="entry name" value="EF_Hand_1_Ca_BS"/>
</dbReference>
<sequence>MPHEFKLQELLKANSDVDPFLIKKWERIFTLFFDRNSSHEIDWSDFYLCLKKVREIYGAESVQTSYARKTMEALWKGLQKLADSDADNLITIDEWIGLLKKVDLKNRTEPQWFDDYCHFMFKLFDVSGDGVLDLAEYTDGMSVYGFEYNYCHKAFTKFARDAKGNELHTITPQQWEKYFLDLFFSTDKNALGNHLFGEINFDA</sequence>
<keyword evidence="3" id="KW-1185">Reference proteome</keyword>
<organism evidence="3 4">
    <name type="scientific">Panagrellus redivivus</name>
    <name type="common">Microworm</name>
    <dbReference type="NCBI Taxonomy" id="6233"/>
    <lineage>
        <taxon>Eukaryota</taxon>
        <taxon>Metazoa</taxon>
        <taxon>Ecdysozoa</taxon>
        <taxon>Nematoda</taxon>
        <taxon>Chromadorea</taxon>
        <taxon>Rhabditida</taxon>
        <taxon>Tylenchina</taxon>
        <taxon>Panagrolaimomorpha</taxon>
        <taxon>Panagrolaimoidea</taxon>
        <taxon>Panagrolaimidae</taxon>
        <taxon>Panagrellus</taxon>
    </lineage>
</organism>